<dbReference type="EMBL" id="JAAZWO010000012">
    <property type="protein sequence ID" value="MBC2398296.1"/>
    <property type="molecule type" value="Genomic_DNA"/>
</dbReference>
<gene>
    <name evidence="12" type="ORF">HGG79_11010</name>
</gene>
<keyword evidence="3" id="KW-0328">Glycosyltransferase</keyword>
<evidence type="ECO:0000256" key="3">
    <source>
        <dbReference type="ARBA" id="ARBA00022676"/>
    </source>
</evidence>
<dbReference type="RefSeq" id="WP_035150709.1">
    <property type="nucleotide sequence ID" value="NZ_JAAZWO010000012.1"/>
</dbReference>
<organism evidence="12 13">
    <name type="scientific">Clostridium tetanomorphum</name>
    <dbReference type="NCBI Taxonomy" id="1553"/>
    <lineage>
        <taxon>Bacteria</taxon>
        <taxon>Bacillati</taxon>
        <taxon>Bacillota</taxon>
        <taxon>Clostridia</taxon>
        <taxon>Eubacteriales</taxon>
        <taxon>Clostridiaceae</taxon>
        <taxon>Clostridium</taxon>
    </lineage>
</organism>
<keyword evidence="6 9" id="KW-0133">Cell shape</keyword>
<dbReference type="InterPro" id="IPR002477">
    <property type="entry name" value="Peptidoglycan-bd-like"/>
</dbReference>
<comment type="pathway">
    <text evidence="1 9">Cell wall biogenesis; peptidoglycan biosynthesis.</text>
</comment>
<dbReference type="Proteomes" id="UP000563151">
    <property type="component" value="Unassembled WGS sequence"/>
</dbReference>
<dbReference type="GO" id="GO:0018104">
    <property type="term" value="P:peptidoglycan-protein cross-linking"/>
    <property type="evidence" value="ECO:0007669"/>
    <property type="project" value="TreeGrafter"/>
</dbReference>
<evidence type="ECO:0000259" key="11">
    <source>
        <dbReference type="PROSITE" id="PS52029"/>
    </source>
</evidence>
<evidence type="ECO:0000256" key="7">
    <source>
        <dbReference type="ARBA" id="ARBA00022984"/>
    </source>
</evidence>
<feature type="active site" description="Nucleophile" evidence="9">
    <location>
        <position position="129"/>
    </location>
</feature>
<evidence type="ECO:0000256" key="5">
    <source>
        <dbReference type="ARBA" id="ARBA00022801"/>
    </source>
</evidence>
<sequence>MSKFKKLLFTLIFILIIEILLIYIGYKNSNEDTVYIKNYNSKKPVALVVDITSNELFVLQNNNLIKTYPIASGKQETPSPIGNWKIISKDTWGKGFGGHWMGLNVPWGKYGIHGTIFPNSIGARSSHGCIRMRNSDVAELYKIARHGTPIIIYGGPYGNFGEYLRPLKPGMNGSDVYEVQKLLKDKGYYKGNPDGIYSKWMRSAVHKFQKDNKLTVSDTISWNFYNKLGVELRD</sequence>
<proteinExistence type="inferred from homology"/>
<evidence type="ECO:0000313" key="13">
    <source>
        <dbReference type="Proteomes" id="UP000563151"/>
    </source>
</evidence>
<keyword evidence="7 9" id="KW-0573">Peptidoglycan synthesis</keyword>
<keyword evidence="10" id="KW-0472">Membrane</keyword>
<comment type="similarity">
    <text evidence="2">Belongs to the YkuD family.</text>
</comment>
<keyword evidence="13" id="KW-1185">Reference proteome</keyword>
<dbReference type="InterPro" id="IPR005490">
    <property type="entry name" value="LD_TPept_cat_dom"/>
</dbReference>
<reference evidence="12 13" key="1">
    <citation type="submission" date="2020-04" db="EMBL/GenBank/DDBJ databases">
        <title>Genomic insights into acetone-butanol-ethanol (ABE) fermentation by sequencing solventogenic clostridia strains.</title>
        <authorList>
            <person name="Brown S."/>
        </authorList>
    </citation>
    <scope>NUCLEOTIDE SEQUENCE [LARGE SCALE GENOMIC DNA]</scope>
    <source>
        <strain evidence="12 13">DJ011</strain>
    </source>
</reference>
<dbReference type="PANTHER" id="PTHR30582:SF24">
    <property type="entry name" value="L,D-TRANSPEPTIDASE ERFK_SRFK-RELATED"/>
    <property type="match status" value="1"/>
</dbReference>
<evidence type="ECO:0000256" key="8">
    <source>
        <dbReference type="ARBA" id="ARBA00023316"/>
    </source>
</evidence>
<keyword evidence="10" id="KW-0812">Transmembrane</keyword>
<dbReference type="PROSITE" id="PS52029">
    <property type="entry name" value="LD_TPASE"/>
    <property type="match status" value="1"/>
</dbReference>
<dbReference type="InterPro" id="IPR036366">
    <property type="entry name" value="PGBDSf"/>
</dbReference>
<feature type="active site" description="Proton donor/acceptor" evidence="9">
    <location>
        <position position="113"/>
    </location>
</feature>
<dbReference type="SUPFAM" id="SSF47090">
    <property type="entry name" value="PGBD-like"/>
    <property type="match status" value="1"/>
</dbReference>
<evidence type="ECO:0000256" key="2">
    <source>
        <dbReference type="ARBA" id="ARBA00005992"/>
    </source>
</evidence>
<dbReference type="GO" id="GO:0016757">
    <property type="term" value="F:glycosyltransferase activity"/>
    <property type="evidence" value="ECO:0007669"/>
    <property type="project" value="UniProtKB-KW"/>
</dbReference>
<evidence type="ECO:0000256" key="9">
    <source>
        <dbReference type="PROSITE-ProRule" id="PRU01373"/>
    </source>
</evidence>
<evidence type="ECO:0000256" key="4">
    <source>
        <dbReference type="ARBA" id="ARBA00022679"/>
    </source>
</evidence>
<feature type="domain" description="L,D-TPase catalytic" evidence="11">
    <location>
        <begin position="45"/>
        <end position="153"/>
    </location>
</feature>
<dbReference type="Gene3D" id="1.10.101.10">
    <property type="entry name" value="PGBD-like superfamily/PGBD"/>
    <property type="match status" value="1"/>
</dbReference>
<evidence type="ECO:0000256" key="10">
    <source>
        <dbReference type="SAM" id="Phobius"/>
    </source>
</evidence>
<dbReference type="CDD" id="cd16913">
    <property type="entry name" value="YkuD_like"/>
    <property type="match status" value="1"/>
</dbReference>
<dbReference type="InterPro" id="IPR050979">
    <property type="entry name" value="LD-transpeptidase"/>
</dbReference>
<feature type="transmembrane region" description="Helical" evidence="10">
    <location>
        <begin position="7"/>
        <end position="26"/>
    </location>
</feature>
<evidence type="ECO:0000256" key="1">
    <source>
        <dbReference type="ARBA" id="ARBA00004752"/>
    </source>
</evidence>
<dbReference type="GO" id="GO:0071555">
    <property type="term" value="P:cell wall organization"/>
    <property type="evidence" value="ECO:0007669"/>
    <property type="project" value="UniProtKB-UniRule"/>
</dbReference>
<name>A0A923EBN6_CLOTT</name>
<keyword evidence="10" id="KW-1133">Transmembrane helix</keyword>
<dbReference type="AlphaFoldDB" id="A0A923EBN6"/>
<dbReference type="SUPFAM" id="SSF141523">
    <property type="entry name" value="L,D-transpeptidase catalytic domain-like"/>
    <property type="match status" value="1"/>
</dbReference>
<dbReference type="GO" id="GO:0008360">
    <property type="term" value="P:regulation of cell shape"/>
    <property type="evidence" value="ECO:0007669"/>
    <property type="project" value="UniProtKB-UniRule"/>
</dbReference>
<dbReference type="GO" id="GO:0071972">
    <property type="term" value="F:peptidoglycan L,D-transpeptidase activity"/>
    <property type="evidence" value="ECO:0007669"/>
    <property type="project" value="TreeGrafter"/>
</dbReference>
<keyword evidence="8 9" id="KW-0961">Cell wall biogenesis/degradation</keyword>
<protein>
    <submittedName>
        <fullName evidence="12">L,D-transpeptidase family protein</fullName>
    </submittedName>
</protein>
<evidence type="ECO:0000313" key="12">
    <source>
        <dbReference type="EMBL" id="MBC2398296.1"/>
    </source>
</evidence>
<dbReference type="Gene3D" id="2.40.440.10">
    <property type="entry name" value="L,D-transpeptidase catalytic domain-like"/>
    <property type="match status" value="1"/>
</dbReference>
<dbReference type="Pfam" id="PF03734">
    <property type="entry name" value="YkuD"/>
    <property type="match status" value="1"/>
</dbReference>
<dbReference type="Pfam" id="PF01471">
    <property type="entry name" value="PG_binding_1"/>
    <property type="match status" value="1"/>
</dbReference>
<keyword evidence="5" id="KW-0378">Hydrolase</keyword>
<accession>A0A923EBN6</accession>
<dbReference type="GO" id="GO:0005576">
    <property type="term" value="C:extracellular region"/>
    <property type="evidence" value="ECO:0007669"/>
    <property type="project" value="TreeGrafter"/>
</dbReference>
<dbReference type="PANTHER" id="PTHR30582">
    <property type="entry name" value="L,D-TRANSPEPTIDASE"/>
    <property type="match status" value="1"/>
</dbReference>
<dbReference type="InterPro" id="IPR036365">
    <property type="entry name" value="PGBD-like_sf"/>
</dbReference>
<dbReference type="InterPro" id="IPR038063">
    <property type="entry name" value="Transpep_catalytic_dom"/>
</dbReference>
<comment type="caution">
    <text evidence="12">The sequence shown here is derived from an EMBL/GenBank/DDBJ whole genome shotgun (WGS) entry which is preliminary data.</text>
</comment>
<keyword evidence="4" id="KW-0808">Transferase</keyword>
<evidence type="ECO:0000256" key="6">
    <source>
        <dbReference type="ARBA" id="ARBA00022960"/>
    </source>
</evidence>